<comment type="subcellular location">
    <subcellularLocation>
        <location evidence="1 11">Plastid</location>
        <location evidence="1 11">Chloroplast</location>
    </subcellularLocation>
</comment>
<dbReference type="Pfam" id="PF20791">
    <property type="entry name" value="Acyl-ACP_TE_C"/>
    <property type="match status" value="1"/>
</dbReference>
<evidence type="ECO:0000256" key="5">
    <source>
        <dbReference type="ARBA" id="ARBA00022640"/>
    </source>
</evidence>
<dbReference type="InterPro" id="IPR029069">
    <property type="entry name" value="HotDog_dom_sf"/>
</dbReference>
<keyword evidence="8" id="KW-0809">Transit peptide</keyword>
<gene>
    <name evidence="14" type="ORF">Tci_479033</name>
</gene>
<keyword evidence="6 11" id="KW-0378">Hydrolase</keyword>
<evidence type="ECO:0000256" key="10">
    <source>
        <dbReference type="ARBA" id="ARBA00023160"/>
    </source>
</evidence>
<dbReference type="AlphaFoldDB" id="A0A699HZB5"/>
<evidence type="ECO:0000256" key="7">
    <source>
        <dbReference type="ARBA" id="ARBA00022832"/>
    </source>
</evidence>
<dbReference type="PANTHER" id="PTHR31727:SF6">
    <property type="entry name" value="OLEOYL-ACYL CARRIER PROTEIN THIOESTERASE 1, CHLOROPLASTIC"/>
    <property type="match status" value="1"/>
</dbReference>
<evidence type="ECO:0000259" key="13">
    <source>
        <dbReference type="Pfam" id="PF20791"/>
    </source>
</evidence>
<evidence type="ECO:0000256" key="6">
    <source>
        <dbReference type="ARBA" id="ARBA00022801"/>
    </source>
</evidence>
<feature type="non-terminal residue" evidence="14">
    <location>
        <position position="249"/>
    </location>
</feature>
<proteinExistence type="inferred from homology"/>
<organism evidence="14">
    <name type="scientific">Tanacetum cinerariifolium</name>
    <name type="common">Dalmatian daisy</name>
    <name type="synonym">Chrysanthemum cinerariifolium</name>
    <dbReference type="NCBI Taxonomy" id="118510"/>
    <lineage>
        <taxon>Eukaryota</taxon>
        <taxon>Viridiplantae</taxon>
        <taxon>Streptophyta</taxon>
        <taxon>Embryophyta</taxon>
        <taxon>Tracheophyta</taxon>
        <taxon>Spermatophyta</taxon>
        <taxon>Magnoliopsida</taxon>
        <taxon>eudicotyledons</taxon>
        <taxon>Gunneridae</taxon>
        <taxon>Pentapetalae</taxon>
        <taxon>asterids</taxon>
        <taxon>campanulids</taxon>
        <taxon>Asterales</taxon>
        <taxon>Asteraceae</taxon>
        <taxon>Asteroideae</taxon>
        <taxon>Anthemideae</taxon>
        <taxon>Anthemidinae</taxon>
        <taxon>Tanacetum</taxon>
    </lineage>
</organism>
<evidence type="ECO:0000259" key="12">
    <source>
        <dbReference type="Pfam" id="PF01643"/>
    </source>
</evidence>
<evidence type="ECO:0000256" key="8">
    <source>
        <dbReference type="ARBA" id="ARBA00022946"/>
    </source>
</evidence>
<dbReference type="InterPro" id="IPR045023">
    <property type="entry name" value="FATA/B"/>
</dbReference>
<evidence type="ECO:0000256" key="9">
    <source>
        <dbReference type="ARBA" id="ARBA00023098"/>
    </source>
</evidence>
<protein>
    <recommendedName>
        <fullName evidence="11">Acyl-[acyl-carrier-protein] hydrolase</fullName>
        <ecNumber evidence="11">3.1.2.-</ecNumber>
    </recommendedName>
</protein>
<sequence length="249" mass="28212">MAAVTGKHPNGVTVGLMEAAENEMVQLERLRGDGSSYKERGDVVEIETWCQREGRIGIKRDWIIRDYANGEVLLKGYKVHYNIISSFPCKWVMMNVDIRRLQKVSDDVINEHLASCPKALRLAFPEDNNNSLKKIAKLEDPAAYSRLGLMPRRADLDMNKHVNNVTHIGWALESVPQEVVRTHELQSITLDFKRECQHDDIVDSLTSPEPINVASNGSISFKQDGKNLSRFVHLLRSSSDGLEKTRCRT</sequence>
<keyword evidence="4 11" id="KW-0150">Chloroplast</keyword>
<feature type="domain" description="Acyl-ACP thioesterase N-terminal hotdog" evidence="12">
    <location>
        <begin position="37"/>
        <end position="111"/>
    </location>
</feature>
<evidence type="ECO:0000313" key="14">
    <source>
        <dbReference type="EMBL" id="GEZ07060.1"/>
    </source>
</evidence>
<feature type="domain" description="Acyl-ACP thioesterase-like C-terminal" evidence="13">
    <location>
        <begin position="141"/>
        <end position="238"/>
    </location>
</feature>
<accession>A0A699HZB5</accession>
<dbReference type="PANTHER" id="PTHR31727">
    <property type="entry name" value="OLEOYL-ACYL CARRIER PROTEIN THIOESTERASE 1, CHLOROPLASTIC"/>
    <property type="match status" value="1"/>
</dbReference>
<dbReference type="Pfam" id="PF01643">
    <property type="entry name" value="Acyl-ACP_TE"/>
    <property type="match status" value="1"/>
</dbReference>
<evidence type="ECO:0000256" key="11">
    <source>
        <dbReference type="RuleBase" id="RU363096"/>
    </source>
</evidence>
<comment type="caution">
    <text evidence="14">The sequence shown here is derived from an EMBL/GenBank/DDBJ whole genome shotgun (WGS) entry which is preliminary data.</text>
</comment>
<reference evidence="14" key="1">
    <citation type="journal article" date="2019" name="Sci. Rep.">
        <title>Draft genome of Tanacetum cinerariifolium, the natural source of mosquito coil.</title>
        <authorList>
            <person name="Yamashiro T."/>
            <person name="Shiraishi A."/>
            <person name="Satake H."/>
            <person name="Nakayama K."/>
        </authorList>
    </citation>
    <scope>NUCLEOTIDE SEQUENCE</scope>
</reference>
<dbReference type="InterPro" id="IPR049427">
    <property type="entry name" value="Acyl-ACP_TE_C"/>
</dbReference>
<dbReference type="Gene3D" id="3.10.129.10">
    <property type="entry name" value="Hotdog Thioesterase"/>
    <property type="match status" value="1"/>
</dbReference>
<dbReference type="SUPFAM" id="SSF54637">
    <property type="entry name" value="Thioesterase/thiol ester dehydrase-isomerase"/>
    <property type="match status" value="2"/>
</dbReference>
<dbReference type="EC" id="3.1.2.-" evidence="11"/>
<dbReference type="GO" id="GO:0009507">
    <property type="term" value="C:chloroplast"/>
    <property type="evidence" value="ECO:0007669"/>
    <property type="project" value="UniProtKB-SubCell"/>
</dbReference>
<dbReference type="GO" id="GO:0000036">
    <property type="term" value="F:acyl carrier activity"/>
    <property type="evidence" value="ECO:0007669"/>
    <property type="project" value="TreeGrafter"/>
</dbReference>
<dbReference type="InterPro" id="IPR002864">
    <property type="entry name" value="Acyl-ACP_thioesterase_NHD"/>
</dbReference>
<keyword evidence="5 11" id="KW-0934">Plastid</keyword>
<comment type="similarity">
    <text evidence="2 11">Belongs to the acyl-ACP thioesterase family.</text>
</comment>
<keyword evidence="7 11" id="KW-0276">Fatty acid metabolism</keyword>
<dbReference type="EMBL" id="BKCJ010237806">
    <property type="protein sequence ID" value="GEZ07060.1"/>
    <property type="molecule type" value="Genomic_DNA"/>
</dbReference>
<comment type="function">
    <text evidence="11">Plays an essential role in chain termination during de novo fatty acid synthesis.</text>
</comment>
<keyword evidence="9 11" id="KW-0443">Lipid metabolism</keyword>
<evidence type="ECO:0000256" key="1">
    <source>
        <dbReference type="ARBA" id="ARBA00004229"/>
    </source>
</evidence>
<dbReference type="GO" id="GO:0016297">
    <property type="term" value="F:fatty acyl-[ACP] hydrolase activity"/>
    <property type="evidence" value="ECO:0007669"/>
    <property type="project" value="InterPro"/>
</dbReference>
<evidence type="ECO:0000256" key="4">
    <source>
        <dbReference type="ARBA" id="ARBA00022528"/>
    </source>
</evidence>
<name>A0A699HZB5_TANCI</name>
<keyword evidence="3 11" id="KW-0444">Lipid biosynthesis</keyword>
<keyword evidence="10 11" id="KW-0275">Fatty acid biosynthesis</keyword>
<evidence type="ECO:0000256" key="3">
    <source>
        <dbReference type="ARBA" id="ARBA00022516"/>
    </source>
</evidence>
<evidence type="ECO:0000256" key="2">
    <source>
        <dbReference type="ARBA" id="ARBA00006500"/>
    </source>
</evidence>